<evidence type="ECO:0000256" key="4">
    <source>
        <dbReference type="ARBA" id="ARBA00022801"/>
    </source>
</evidence>
<evidence type="ECO:0000313" key="7">
    <source>
        <dbReference type="Proteomes" id="UP000232323"/>
    </source>
</evidence>
<dbReference type="InterPro" id="IPR001130">
    <property type="entry name" value="TatD-like"/>
</dbReference>
<name>A0A250X370_9CHLO</name>
<dbReference type="OrthoDB" id="6079689at2759"/>
<keyword evidence="4" id="KW-0378">Hydrolase</keyword>
<evidence type="ECO:0008006" key="8">
    <source>
        <dbReference type="Google" id="ProtNLM"/>
    </source>
</evidence>
<evidence type="ECO:0000256" key="3">
    <source>
        <dbReference type="ARBA" id="ARBA00022723"/>
    </source>
</evidence>
<organism evidence="6 7">
    <name type="scientific">Chlamydomonas eustigma</name>
    <dbReference type="NCBI Taxonomy" id="1157962"/>
    <lineage>
        <taxon>Eukaryota</taxon>
        <taxon>Viridiplantae</taxon>
        <taxon>Chlorophyta</taxon>
        <taxon>core chlorophytes</taxon>
        <taxon>Chlorophyceae</taxon>
        <taxon>CS clade</taxon>
        <taxon>Chlamydomonadales</taxon>
        <taxon>Chlamydomonadaceae</taxon>
        <taxon>Chlamydomonas</taxon>
    </lineage>
</organism>
<proteinExistence type="inferred from homology"/>
<evidence type="ECO:0000313" key="6">
    <source>
        <dbReference type="EMBL" id="GAX77518.1"/>
    </source>
</evidence>
<dbReference type="PANTHER" id="PTHR10060:SF15">
    <property type="entry name" value="DEOXYRIBONUCLEASE TATDN1"/>
    <property type="match status" value="1"/>
</dbReference>
<evidence type="ECO:0000256" key="5">
    <source>
        <dbReference type="SAM" id="MobiDB-lite"/>
    </source>
</evidence>
<evidence type="ECO:0000256" key="2">
    <source>
        <dbReference type="ARBA" id="ARBA00022722"/>
    </source>
</evidence>
<dbReference type="EMBL" id="BEGY01000025">
    <property type="protein sequence ID" value="GAX77518.1"/>
    <property type="molecule type" value="Genomic_DNA"/>
</dbReference>
<dbReference type="AlphaFoldDB" id="A0A250X370"/>
<dbReference type="GO" id="GO:0046872">
    <property type="term" value="F:metal ion binding"/>
    <property type="evidence" value="ECO:0007669"/>
    <property type="project" value="UniProtKB-KW"/>
</dbReference>
<comment type="similarity">
    <text evidence="1">Belongs to the metallo-dependent hydrolases superfamily. TatD-type hydrolase family.</text>
</comment>
<dbReference type="GO" id="GO:0005829">
    <property type="term" value="C:cytosol"/>
    <property type="evidence" value="ECO:0007669"/>
    <property type="project" value="TreeGrafter"/>
</dbReference>
<accession>A0A250X370</accession>
<dbReference type="Proteomes" id="UP000232323">
    <property type="component" value="Unassembled WGS sequence"/>
</dbReference>
<keyword evidence="2" id="KW-0540">Nuclease</keyword>
<feature type="region of interest" description="Disordered" evidence="5">
    <location>
        <begin position="33"/>
        <end position="52"/>
    </location>
</feature>
<dbReference type="InterPro" id="IPR032466">
    <property type="entry name" value="Metal_Hydrolase"/>
</dbReference>
<comment type="caution">
    <text evidence="6">The sequence shown here is derived from an EMBL/GenBank/DDBJ whole genome shotgun (WGS) entry which is preliminary data.</text>
</comment>
<keyword evidence="3" id="KW-0479">Metal-binding</keyword>
<protein>
    <recommendedName>
        <fullName evidence="8">TatD related DNase</fullName>
    </recommendedName>
</protein>
<dbReference type="SUPFAM" id="SSF51556">
    <property type="entry name" value="Metallo-dependent hydrolases"/>
    <property type="match status" value="1"/>
</dbReference>
<dbReference type="STRING" id="1157962.A0A250X370"/>
<dbReference type="Gene3D" id="3.20.20.140">
    <property type="entry name" value="Metal-dependent hydrolases"/>
    <property type="match status" value="1"/>
</dbReference>
<feature type="region of interest" description="Disordered" evidence="5">
    <location>
        <begin position="635"/>
        <end position="670"/>
    </location>
</feature>
<dbReference type="GO" id="GO:0008310">
    <property type="term" value="F:single-stranded DNA 3'-5' DNA exonuclease activity"/>
    <property type="evidence" value="ECO:0007669"/>
    <property type="project" value="TreeGrafter"/>
</dbReference>
<evidence type="ECO:0000256" key="1">
    <source>
        <dbReference type="ARBA" id="ARBA00009275"/>
    </source>
</evidence>
<sequence>MFGGVDRGGSREGKKSLRKNKIGIDAKVKSIQKGHAAIPDNSTQTSANPPPVQKCDHAMPIVDCGVQLINRQFDRDQLKVLQRAANSGVQAFIAYTTDFDKIDALTRLARENVSVIYCMVGVHSDMIKRSSDKLTQQRLDQLRDAALRPEVVAVLAGLDFSRDVGIRFAQERALSQQMELAAQVGLPLVLYQVNACEALLEHIKAFQELCEKKSGVSAVTRVAIYNFSGSAEEIATLCAVGCYITISGRAAAPGEVGEAIRVALRESCPLDRLLLCSDAPYCTPQNIQDVYVREGRNEPSNLPHVLEALSSAYGVTQTVMATQIRANSYEFFSLYGLESRDEDVPANDLSATFSSTENKEVGMIVESCADEDEYDESEAMRVSGRADVPSGTDNHDVMSQRGEDVGESSIPSLGQAATMVNGTNQSLREEKKLRRVQQPDVVPLKKPTVRSFLSEHALEGDQPRVTYACRSCGSVLFSELDVRPHEEGFLSLSKADFKRASKGKAGRDKGRQKGGTEDDQLCSLHFIARKLPWMQLTKSTSSEPNVSSTPSKHVEESAVEEGLLQEGRLDCPCCCAKLGKYSLMGALACSCGAEVTAPVYGLLKARLDIKDSVLDLTSAIQSNLQLYDVAEADGGLPSSSSENSDMESHKKKKKAVKGRGNTSNFSSFRNKTFGVPATKKASKSLATQQASLIEVDDINET</sequence>
<feature type="compositionally biased region" description="Polar residues" evidence="5">
    <location>
        <begin position="660"/>
        <end position="670"/>
    </location>
</feature>
<reference evidence="6 7" key="1">
    <citation type="submission" date="2017-08" db="EMBL/GenBank/DDBJ databases">
        <title>Acidophilic green algal genome provides insights into adaptation to an acidic environment.</title>
        <authorList>
            <person name="Hirooka S."/>
            <person name="Hirose Y."/>
            <person name="Kanesaki Y."/>
            <person name="Higuchi S."/>
            <person name="Fujiwara T."/>
            <person name="Onuma R."/>
            <person name="Era A."/>
            <person name="Ohbayashi R."/>
            <person name="Uzuka A."/>
            <person name="Nozaki H."/>
            <person name="Yoshikawa H."/>
            <person name="Miyagishima S.Y."/>
        </authorList>
    </citation>
    <scope>NUCLEOTIDE SEQUENCE [LARGE SCALE GENOMIC DNA]</scope>
    <source>
        <strain evidence="6 7">NIES-2499</strain>
    </source>
</reference>
<dbReference type="Pfam" id="PF01026">
    <property type="entry name" value="TatD_DNase"/>
    <property type="match status" value="1"/>
</dbReference>
<gene>
    <name evidence="6" type="ORF">CEUSTIGMA_g4962.t1</name>
</gene>
<dbReference type="InterPro" id="IPR050891">
    <property type="entry name" value="TatD-type_Hydrolase"/>
</dbReference>
<dbReference type="PANTHER" id="PTHR10060">
    <property type="entry name" value="TATD FAMILY DEOXYRIBONUCLEASE"/>
    <property type="match status" value="1"/>
</dbReference>
<keyword evidence="7" id="KW-1185">Reference proteome</keyword>